<comment type="caution">
    <text evidence="1">The sequence shown here is derived from an EMBL/GenBank/DDBJ whole genome shotgun (WGS) entry which is preliminary data.</text>
</comment>
<evidence type="ECO:0000313" key="1">
    <source>
        <dbReference type="EMBL" id="TKW65394.1"/>
    </source>
</evidence>
<organism evidence="1 2">
    <name type="scientific">Paracoccus denitrificans</name>
    <dbReference type="NCBI Taxonomy" id="266"/>
    <lineage>
        <taxon>Bacteria</taxon>
        <taxon>Pseudomonadati</taxon>
        <taxon>Pseudomonadota</taxon>
        <taxon>Alphaproteobacteria</taxon>
        <taxon>Rhodobacterales</taxon>
        <taxon>Paracoccaceae</taxon>
        <taxon>Paracoccus</taxon>
    </lineage>
</organism>
<dbReference type="AlphaFoldDB" id="A0A533I4R8"/>
<gene>
    <name evidence="1" type="ORF">DI616_14560</name>
</gene>
<dbReference type="EMBL" id="VAFL01000013">
    <property type="protein sequence ID" value="TKW65394.1"/>
    <property type="molecule type" value="Genomic_DNA"/>
</dbReference>
<dbReference type="Proteomes" id="UP000315344">
    <property type="component" value="Unassembled WGS sequence"/>
</dbReference>
<evidence type="ECO:0000313" key="2">
    <source>
        <dbReference type="Proteomes" id="UP000315344"/>
    </source>
</evidence>
<sequence>MANDQSLTTQASRQNEIRFLRPVPRMIAPPTTLLIKPRQQWWKIYGIKLRRSLTKKPLLHRFVSAEPLLEKKWTEWQRRSHRNNANPVCKAKARGFPRAFTLACVKRIRGSNRHLAQVFACGSGRPAPSLFGVHFASCSVVPGFNGCACRHDRKGRTLALVRFREVDGQRKIVAASVAGLGRKPEKFAGVVARADRGSKLQTKGMPL</sequence>
<accession>A0A533I4R8</accession>
<protein>
    <submittedName>
        <fullName evidence="1">Uncharacterized protein</fullName>
    </submittedName>
</protein>
<proteinExistence type="predicted"/>
<name>A0A533I4R8_PARDE</name>
<reference evidence="1 2" key="1">
    <citation type="journal article" date="2017" name="Nat. Commun.">
        <title>In situ click chemistry generation of cyclooxygenase-2 inhibitors.</title>
        <authorList>
            <person name="Bhardwaj A."/>
            <person name="Kaur J."/>
            <person name="Wuest M."/>
            <person name="Wuest F."/>
        </authorList>
    </citation>
    <scope>NUCLEOTIDE SEQUENCE [LARGE SCALE GENOMIC DNA]</scope>
    <source>
        <strain evidence="1">S2_012_000_R3_94</strain>
    </source>
</reference>